<gene>
    <name evidence="1" type="ordered locus">Hbal_0185</name>
</gene>
<accession>C6XL58</accession>
<dbReference type="EMBL" id="CP001678">
    <property type="protein sequence ID" value="ACT57887.1"/>
    <property type="molecule type" value="Genomic_DNA"/>
</dbReference>
<dbReference type="HOGENOM" id="CLU_1852457_0_0_5"/>
<keyword evidence="2" id="KW-1185">Reference proteome</keyword>
<dbReference type="STRING" id="582402.Hbal_0185"/>
<sequence length="138" mass="16059">MAIHGVLLEGLELYARTNVEDVDKDVVFMLRTGSKKSGYELLERICWRPKRPHSNKGRGPKKHRFTLITGGHVHSMYLNWYAEEGRMLKSNLPIAEPLDINSLNIEEVFNTVITRFSIKLIGQKFEAPPWQRDLFDYE</sequence>
<evidence type="ECO:0000313" key="2">
    <source>
        <dbReference type="Proteomes" id="UP000002745"/>
    </source>
</evidence>
<dbReference type="eggNOG" id="ENOG5032HHD">
    <property type="taxonomic scope" value="Bacteria"/>
</dbReference>
<dbReference type="KEGG" id="hba:Hbal_0185"/>
<evidence type="ECO:0000313" key="1">
    <source>
        <dbReference type="EMBL" id="ACT57887.1"/>
    </source>
</evidence>
<reference evidence="2" key="1">
    <citation type="journal article" date="2011" name="J. Bacteriol.">
        <title>Genome sequences of eight morphologically diverse alphaproteobacteria.</title>
        <authorList>
            <consortium name="US DOE Joint Genome Institute"/>
            <person name="Brown P.J."/>
            <person name="Kysela D.T."/>
            <person name="Buechlein A."/>
            <person name="Hemmerich C."/>
            <person name="Brun Y.V."/>
        </authorList>
    </citation>
    <scope>NUCLEOTIDE SEQUENCE [LARGE SCALE GENOMIC DNA]</scope>
    <source>
        <strain evidence="2">ATCC 49814 / DSM 5838 / IFAM 1418</strain>
    </source>
</reference>
<proteinExistence type="predicted"/>
<name>C6XL58_HIRBI</name>
<dbReference type="AlphaFoldDB" id="C6XL58"/>
<dbReference type="Proteomes" id="UP000002745">
    <property type="component" value="Chromosome"/>
</dbReference>
<protein>
    <submittedName>
        <fullName evidence="1">Uncharacterized protein</fullName>
    </submittedName>
</protein>
<organism evidence="1 2">
    <name type="scientific">Hirschia baltica (strain ATCC 49814 / DSM 5838 / IFAM 1418)</name>
    <dbReference type="NCBI Taxonomy" id="582402"/>
    <lineage>
        <taxon>Bacteria</taxon>
        <taxon>Pseudomonadati</taxon>
        <taxon>Pseudomonadota</taxon>
        <taxon>Alphaproteobacteria</taxon>
        <taxon>Hyphomonadales</taxon>
        <taxon>Hyphomonadaceae</taxon>
        <taxon>Hirschia</taxon>
    </lineage>
</organism>